<dbReference type="InParanoid" id="M3XTF9"/>
<sequence length="180" mass="18918">MSRKRSRSDGYSTSSKAACRDGSILASPPSGPTSLVSKAQSILATKTISFPAQRLIRCKRAATCNEPSPTTLEPTASAPGLAVAAHVRGTVSHAGPNSHHPVAPQLHGAVPLLGPRASTPAHQLAPQCLPPSAWGFQSHPQFWGEEMMLRISAPDWGHSASQQQREGPQVALNDPGQAWA</sequence>
<protein>
    <submittedName>
        <fullName evidence="2">Uncharacterized protein</fullName>
    </submittedName>
</protein>
<dbReference type="Ensembl" id="ENSMPUT00000002408.1">
    <property type="protein sequence ID" value="ENSMPUP00000002359.1"/>
    <property type="gene ID" value="ENSMPUG00000002386.1"/>
</dbReference>
<feature type="region of interest" description="Disordered" evidence="1">
    <location>
        <begin position="156"/>
        <end position="180"/>
    </location>
</feature>
<proteinExistence type="predicted"/>
<dbReference type="AlphaFoldDB" id="M3XTF9"/>
<name>M3XTF9_MUSPF</name>
<accession>M3XTF9</accession>
<evidence type="ECO:0000256" key="1">
    <source>
        <dbReference type="SAM" id="MobiDB-lite"/>
    </source>
</evidence>
<dbReference type="HOGENOM" id="CLU_1495733_0_0_1"/>
<dbReference type="EMBL" id="AEYP01108958">
    <property type="status" value="NOT_ANNOTATED_CDS"/>
    <property type="molecule type" value="Genomic_DNA"/>
</dbReference>
<feature type="region of interest" description="Disordered" evidence="1">
    <location>
        <begin position="1"/>
        <end position="35"/>
    </location>
</feature>
<dbReference type="EMBL" id="AEYP01108957">
    <property type="status" value="NOT_ANNOTATED_CDS"/>
    <property type="molecule type" value="Genomic_DNA"/>
</dbReference>
<dbReference type="EMBL" id="AEYP01108959">
    <property type="status" value="NOT_ANNOTATED_CDS"/>
    <property type="molecule type" value="Genomic_DNA"/>
</dbReference>
<reference evidence="2" key="1">
    <citation type="submission" date="2024-06" db="UniProtKB">
        <authorList>
            <consortium name="Ensembl"/>
        </authorList>
    </citation>
    <scope>IDENTIFICATION</scope>
</reference>
<evidence type="ECO:0000313" key="2">
    <source>
        <dbReference type="Ensembl" id="ENSMPUP00000002359.1"/>
    </source>
</evidence>
<organism evidence="2">
    <name type="scientific">Mustela putorius furo</name>
    <name type="common">European domestic ferret</name>
    <name type="synonym">Mustela furo</name>
    <dbReference type="NCBI Taxonomy" id="9669"/>
    <lineage>
        <taxon>Eukaryota</taxon>
        <taxon>Metazoa</taxon>
        <taxon>Chordata</taxon>
        <taxon>Craniata</taxon>
        <taxon>Vertebrata</taxon>
        <taxon>Euteleostomi</taxon>
        <taxon>Mammalia</taxon>
        <taxon>Eutheria</taxon>
        <taxon>Laurasiatheria</taxon>
        <taxon>Carnivora</taxon>
        <taxon>Caniformia</taxon>
        <taxon>Musteloidea</taxon>
        <taxon>Mustelidae</taxon>
        <taxon>Mustelinae</taxon>
        <taxon>Mustela</taxon>
    </lineage>
</organism>
<dbReference type="GeneTree" id="ENSGT00690000103951"/>